<organism evidence="3 4">
    <name type="scientific">Neptunomonas marina</name>
    <dbReference type="NCBI Taxonomy" id="1815562"/>
    <lineage>
        <taxon>Bacteria</taxon>
        <taxon>Pseudomonadati</taxon>
        <taxon>Pseudomonadota</taxon>
        <taxon>Gammaproteobacteria</taxon>
        <taxon>Oceanospirillales</taxon>
        <taxon>Oceanospirillaceae</taxon>
        <taxon>Neptunomonas</taxon>
    </lineage>
</organism>
<proteinExistence type="predicted"/>
<evidence type="ECO:0000313" key="4">
    <source>
        <dbReference type="Proteomes" id="UP000282818"/>
    </source>
</evidence>
<evidence type="ECO:0000256" key="1">
    <source>
        <dbReference type="SAM" id="MobiDB-lite"/>
    </source>
</evidence>
<dbReference type="AlphaFoldDB" id="A0A437Q744"/>
<gene>
    <name evidence="3" type="ORF">EOE65_11960</name>
</gene>
<dbReference type="EMBL" id="SACQ01000005">
    <property type="protein sequence ID" value="RVU30351.1"/>
    <property type="molecule type" value="Genomic_DNA"/>
</dbReference>
<feature type="chain" id="PRO_5019461154" evidence="2">
    <location>
        <begin position="26"/>
        <end position="384"/>
    </location>
</feature>
<dbReference type="Pfam" id="PF12048">
    <property type="entry name" value="DUF3530"/>
    <property type="match status" value="1"/>
</dbReference>
<evidence type="ECO:0000313" key="3">
    <source>
        <dbReference type="EMBL" id="RVU30351.1"/>
    </source>
</evidence>
<protein>
    <submittedName>
        <fullName evidence="3">DUF3530 family protein</fullName>
    </submittedName>
</protein>
<feature type="region of interest" description="Disordered" evidence="1">
    <location>
        <begin position="159"/>
        <end position="205"/>
    </location>
</feature>
<feature type="signal peptide" evidence="2">
    <location>
        <begin position="1"/>
        <end position="25"/>
    </location>
</feature>
<name>A0A437Q744_9GAMM</name>
<feature type="region of interest" description="Disordered" evidence="1">
    <location>
        <begin position="32"/>
        <end position="57"/>
    </location>
</feature>
<feature type="compositionally biased region" description="Basic and acidic residues" evidence="1">
    <location>
        <begin position="354"/>
        <end position="363"/>
    </location>
</feature>
<keyword evidence="4" id="KW-1185">Reference proteome</keyword>
<feature type="compositionally biased region" description="Basic and acidic residues" evidence="1">
    <location>
        <begin position="196"/>
        <end position="205"/>
    </location>
</feature>
<dbReference type="Proteomes" id="UP000282818">
    <property type="component" value="Unassembled WGS sequence"/>
</dbReference>
<sequence length="384" mass="41821">MKQRGVLTSSFLFLLCSLASVVSFAETPVADDDATAEVTEEASTPATPPPPRTEPTPFTSLQADLERQLADPLSEVIVIEQNDERFPAFYRDRETTEAKGALLIMADDTQHQRWPLIAEALRSQLPAYGWATLALPLPRPIEPAIPERTLPVLKLIKRQPADAPSEEAEATEEPTPSTDEAPSAPNAATTSEPNESEEKPAQTSDRAEKILALTNSALDELFKREAQRVVIVGIGSGATWAAGIAEAIQGEKNIRLMLINPMASADISAPNLQAVIPKLKLTTIELYSATPPSNRLAPNTFDAKQRLIAAKRNELNNYHQIRLPKVTTTSQGEAWLVRYTRGVLEKHIVAAERDKKKVTRKADPAPTTELRPGSAAPPTKDDAI</sequence>
<accession>A0A437Q744</accession>
<reference evidence="3 4" key="1">
    <citation type="submission" date="2019-01" db="EMBL/GenBank/DDBJ databases">
        <authorList>
            <person name="Chen W.-M."/>
        </authorList>
    </citation>
    <scope>NUCLEOTIDE SEQUENCE [LARGE SCALE GENOMIC DNA]</scope>
    <source>
        <strain evidence="3 4">HPM-16</strain>
    </source>
</reference>
<keyword evidence="2" id="KW-0732">Signal</keyword>
<dbReference type="InterPro" id="IPR022529">
    <property type="entry name" value="DUF3530"/>
</dbReference>
<dbReference type="RefSeq" id="WP_127694547.1">
    <property type="nucleotide sequence ID" value="NZ_SACQ01000005.1"/>
</dbReference>
<comment type="caution">
    <text evidence="3">The sequence shown here is derived from an EMBL/GenBank/DDBJ whole genome shotgun (WGS) entry which is preliminary data.</text>
</comment>
<feature type="region of interest" description="Disordered" evidence="1">
    <location>
        <begin position="354"/>
        <end position="384"/>
    </location>
</feature>
<feature type="compositionally biased region" description="Low complexity" evidence="1">
    <location>
        <begin position="173"/>
        <end position="183"/>
    </location>
</feature>
<evidence type="ECO:0000256" key="2">
    <source>
        <dbReference type="SAM" id="SignalP"/>
    </source>
</evidence>